<comment type="caution">
    <text evidence="1">The sequence shown here is derived from an EMBL/GenBank/DDBJ whole genome shotgun (WGS) entry which is preliminary data.</text>
</comment>
<gene>
    <name evidence="1" type="ORF">MOOR_25770</name>
</gene>
<proteinExistence type="predicted"/>
<name>A0A1J5NVL5_NEOTH</name>
<dbReference type="AlphaFoldDB" id="A0A1J5NVL5"/>
<dbReference type="RefSeq" id="WP_143106809.1">
    <property type="nucleotide sequence ID" value="NZ_MDDE01000013.1"/>
</dbReference>
<dbReference type="EMBL" id="MIHH01000025">
    <property type="protein sequence ID" value="OIQ07803.1"/>
    <property type="molecule type" value="Genomic_DNA"/>
</dbReference>
<evidence type="ECO:0000313" key="2">
    <source>
        <dbReference type="Proteomes" id="UP000182743"/>
    </source>
</evidence>
<protein>
    <submittedName>
        <fullName evidence="1">Serine dehydratase alpha chain</fullName>
    </submittedName>
</protein>
<sequence length="477" mass="50867">MIRKDKIQVLVDCLASRTQPTAPLTLGDLFHLAEICTARVGEAVVAEACFCQHLTPEEVLARIEKAFDHNLEAMRLGMDRDSQSFLLGRVGHELTRQPGQITGDAFLDRAVSLTLAAQVGNHLVGLAPCAGTGDACVFSGLTAAMLEAYPREEVWPAVAVMLRVGTFFRAGKTTTGCNMEGLGAGASGTAAALVELAGGGPREVERAIVLALSPTISVPCTPRVMVPGLCATHIGGALMLGQLAAGLALKTSIPVNVPVDVMLALAARAHQVSAQYIVPEVISYMEAYFKSDPRVDRYIEEQVKEEERQRQATIATRAREEVSRLAELANPVTEPFGEVIVGGSSQAVGSPTNTARIAHALAQGEIKKVIIELYPELFARRAINVPGILMGAIYGSSTADSQSYRRVMEELPRLGIEVEIKEAREPQLQRVTLETGAGRVMVDARNRGGGRLALIDAIPSREAALAAARRLGIDIVP</sequence>
<organism evidence="1 2">
    <name type="scientific">Neomoorella thermoacetica</name>
    <name type="common">Clostridium thermoaceticum</name>
    <dbReference type="NCBI Taxonomy" id="1525"/>
    <lineage>
        <taxon>Bacteria</taxon>
        <taxon>Bacillati</taxon>
        <taxon>Bacillota</taxon>
        <taxon>Clostridia</taxon>
        <taxon>Neomoorellales</taxon>
        <taxon>Neomoorellaceae</taxon>
        <taxon>Neomoorella</taxon>
    </lineage>
</organism>
<dbReference type="Proteomes" id="UP000182743">
    <property type="component" value="Unassembled WGS sequence"/>
</dbReference>
<evidence type="ECO:0000313" key="1">
    <source>
        <dbReference type="EMBL" id="OIQ07803.1"/>
    </source>
</evidence>
<reference evidence="1 2" key="1">
    <citation type="submission" date="2016-08" db="EMBL/GenBank/DDBJ databases">
        <title>Genome-based comparison of Moorella thermoacetic strains.</title>
        <authorList>
            <person name="Poehlein A."/>
            <person name="Bengelsdorf F.R."/>
            <person name="Esser C."/>
            <person name="Duerre P."/>
            <person name="Daniel R."/>
        </authorList>
    </citation>
    <scope>NUCLEOTIDE SEQUENCE [LARGE SCALE GENOMIC DNA]</scope>
    <source>
        <strain evidence="1 2">DSM 11768</strain>
    </source>
</reference>
<accession>A0A1J5NVL5</accession>